<evidence type="ECO:0000313" key="8">
    <source>
        <dbReference type="EMBL" id="ROW18210.1"/>
    </source>
</evidence>
<evidence type="ECO:0000256" key="5">
    <source>
        <dbReference type="ARBA" id="ARBA00023242"/>
    </source>
</evidence>
<dbReference type="InterPro" id="IPR038633">
    <property type="entry name" value="Rpn13/ADRM1_Pru_sf"/>
</dbReference>
<dbReference type="InParanoid" id="A0A423XP38"/>
<feature type="compositionally biased region" description="Basic and acidic residues" evidence="6">
    <location>
        <begin position="195"/>
        <end position="205"/>
    </location>
</feature>
<dbReference type="GO" id="GO:0005737">
    <property type="term" value="C:cytoplasm"/>
    <property type="evidence" value="ECO:0007669"/>
    <property type="project" value="UniProtKB-SubCell"/>
</dbReference>
<dbReference type="PANTHER" id="PTHR12225">
    <property type="entry name" value="ADHESION REGULATING MOLECULE 1 110 KDA CELL MEMBRANE GLYCOPROTEIN"/>
    <property type="match status" value="1"/>
</dbReference>
<comment type="subcellular location">
    <subcellularLocation>
        <location evidence="2">Cytoplasm</location>
    </subcellularLocation>
    <subcellularLocation>
        <location evidence="1">Nucleus</location>
    </subcellularLocation>
</comment>
<evidence type="ECO:0000256" key="3">
    <source>
        <dbReference type="ARBA" id="ARBA00022490"/>
    </source>
</evidence>
<dbReference type="GO" id="GO:0005634">
    <property type="term" value="C:nucleus"/>
    <property type="evidence" value="ECO:0007669"/>
    <property type="project" value="UniProtKB-SubCell"/>
</dbReference>
<evidence type="ECO:0000256" key="2">
    <source>
        <dbReference type="ARBA" id="ARBA00004496"/>
    </source>
</evidence>
<comment type="caution">
    <text evidence="8">The sequence shown here is derived from an EMBL/GenBank/DDBJ whole genome shotgun (WGS) entry which is preliminary data.</text>
</comment>
<dbReference type="Proteomes" id="UP000285146">
    <property type="component" value="Unassembled WGS sequence"/>
</dbReference>
<protein>
    <recommendedName>
        <fullName evidence="7">Pru domain-containing protein</fullName>
    </recommendedName>
</protein>
<feature type="domain" description="Pru" evidence="7">
    <location>
        <begin position="1"/>
        <end position="164"/>
    </location>
</feature>
<evidence type="ECO:0000256" key="4">
    <source>
        <dbReference type="ARBA" id="ARBA00022942"/>
    </source>
</evidence>
<dbReference type="GO" id="GO:0061133">
    <property type="term" value="F:endopeptidase activator activity"/>
    <property type="evidence" value="ECO:0007669"/>
    <property type="project" value="TreeGrafter"/>
</dbReference>
<organism evidence="8 9">
    <name type="scientific">Cytospora leucostoma</name>
    <dbReference type="NCBI Taxonomy" id="1230097"/>
    <lineage>
        <taxon>Eukaryota</taxon>
        <taxon>Fungi</taxon>
        <taxon>Dikarya</taxon>
        <taxon>Ascomycota</taxon>
        <taxon>Pezizomycotina</taxon>
        <taxon>Sordariomycetes</taxon>
        <taxon>Sordariomycetidae</taxon>
        <taxon>Diaporthales</taxon>
        <taxon>Cytosporaceae</taxon>
        <taxon>Cytospora</taxon>
    </lineage>
</organism>
<dbReference type="PROSITE" id="PS51917">
    <property type="entry name" value="PRU"/>
    <property type="match status" value="1"/>
</dbReference>
<dbReference type="STRING" id="1230097.A0A423XP38"/>
<dbReference type="PANTHER" id="PTHR12225:SF0">
    <property type="entry name" value="PROTEASOMAL UBIQUITIN RECEPTOR ADRM1"/>
    <property type="match status" value="1"/>
</dbReference>
<dbReference type="InterPro" id="IPR038108">
    <property type="entry name" value="RPN13_DEUBAD_sf"/>
</dbReference>
<proteinExistence type="predicted"/>
<keyword evidence="5" id="KW-0539">Nucleus</keyword>
<dbReference type="Gene3D" id="2.30.29.70">
    <property type="entry name" value="Proteasomal ubiquitin receptor Rpn13/ADRM1"/>
    <property type="match status" value="1"/>
</dbReference>
<name>A0A423XP38_9PEZI</name>
<evidence type="ECO:0000259" key="7">
    <source>
        <dbReference type="PROSITE" id="PS51917"/>
    </source>
</evidence>
<keyword evidence="3" id="KW-0963">Cytoplasm</keyword>
<gene>
    <name evidence="8" type="ORF">VPNG_00260</name>
</gene>
<keyword evidence="9" id="KW-1185">Reference proteome</keyword>
<sequence length="422" mass="44122">MSIRPVITFKAGICEVDQSSKPYKVKPSPRSGYIYLYQAAEDGMQIHAHLAVPPPVTTLLTRALPGTDLLHFCWRERSVPADQPELDLTMIPGDGTFIPVEPSSSTPASAKANGRIFVLKFESSSTRHLFWLQSHSQSTSGDPTWLSPRDRKIGDIVNRLLQGDEVDVNAELAAARNGGGDAGRDDDGDESMEDVEGHGDEHHEAGTGGAGADATGGDVREEGSGAREGGGDGARAAGNVDADAAAAVRNFLASLNQGGQGGLPSGSQQQSAEGKVYPLLNDLLETSTTVPMVKSADEAQIDNLLSFLPPVVLVLAQQGVDSSGDSIENEPSSESAAAAIATMNLAQKKSLLEKVVRSPQFHQSLASLSMALRDGGLPSISEALGVKVENGGFMRGGSMPLGGGDAIEAFVNGVKKSVQEKK</sequence>
<accession>A0A423XP38</accession>
<dbReference type="Gene3D" id="1.10.2020.20">
    <property type="match status" value="1"/>
</dbReference>
<evidence type="ECO:0000256" key="1">
    <source>
        <dbReference type="ARBA" id="ARBA00004123"/>
    </source>
</evidence>
<dbReference type="Pfam" id="PF04683">
    <property type="entry name" value="Rpn13_ADRM1_Pru"/>
    <property type="match status" value="2"/>
</dbReference>
<feature type="region of interest" description="Disordered" evidence="6">
    <location>
        <begin position="175"/>
        <end position="237"/>
    </location>
</feature>
<reference evidence="8 9" key="1">
    <citation type="submission" date="2015-09" db="EMBL/GenBank/DDBJ databases">
        <title>Host preference determinants of Valsa canker pathogens revealed by comparative genomics.</title>
        <authorList>
            <person name="Yin Z."/>
            <person name="Huang L."/>
        </authorList>
    </citation>
    <scope>NUCLEOTIDE SEQUENCE [LARGE SCALE GENOMIC DNA]</scope>
    <source>
        <strain evidence="8 9">SXYLt</strain>
    </source>
</reference>
<dbReference type="InterPro" id="IPR006773">
    <property type="entry name" value="Rpn13/ADRM1"/>
</dbReference>
<dbReference type="GO" id="GO:0070628">
    <property type="term" value="F:proteasome binding"/>
    <property type="evidence" value="ECO:0007669"/>
    <property type="project" value="TreeGrafter"/>
</dbReference>
<dbReference type="EMBL" id="LKEB01000001">
    <property type="protein sequence ID" value="ROW18210.1"/>
    <property type="molecule type" value="Genomic_DNA"/>
</dbReference>
<evidence type="ECO:0000256" key="6">
    <source>
        <dbReference type="SAM" id="MobiDB-lite"/>
    </source>
</evidence>
<feature type="compositionally biased region" description="Acidic residues" evidence="6">
    <location>
        <begin position="184"/>
        <end position="194"/>
    </location>
</feature>
<dbReference type="AlphaFoldDB" id="A0A423XP38"/>
<evidence type="ECO:0000313" key="9">
    <source>
        <dbReference type="Proteomes" id="UP000285146"/>
    </source>
</evidence>
<dbReference type="InterPro" id="IPR044868">
    <property type="entry name" value="Rpn13/ADRM1_Pru"/>
</dbReference>
<dbReference type="GO" id="GO:0008541">
    <property type="term" value="C:proteasome regulatory particle, lid subcomplex"/>
    <property type="evidence" value="ECO:0007669"/>
    <property type="project" value="TreeGrafter"/>
</dbReference>
<keyword evidence="4" id="KW-0647">Proteasome</keyword>
<dbReference type="OrthoDB" id="340431at2759"/>